<dbReference type="Proteomes" id="UP000242180">
    <property type="component" value="Unassembled WGS sequence"/>
</dbReference>
<evidence type="ECO:0000256" key="6">
    <source>
        <dbReference type="ARBA" id="ARBA00022801"/>
    </source>
</evidence>
<dbReference type="PANTHER" id="PTHR22936">
    <property type="entry name" value="RHOMBOID-RELATED"/>
    <property type="match status" value="1"/>
</dbReference>
<feature type="transmembrane region" description="Helical" evidence="10">
    <location>
        <begin position="205"/>
        <end position="223"/>
    </location>
</feature>
<dbReference type="InterPro" id="IPR002610">
    <property type="entry name" value="Peptidase_S54_rhomboid-like"/>
</dbReference>
<comment type="function">
    <text evidence="10">Serine protease involved in intramembrane proteolysis.</text>
</comment>
<dbReference type="AlphaFoldDB" id="A0A1X2HGX3"/>
<comment type="similarity">
    <text evidence="3 10">Belongs to the peptidase S54 family.</text>
</comment>
<evidence type="ECO:0000256" key="1">
    <source>
        <dbReference type="ARBA" id="ARBA00000156"/>
    </source>
</evidence>
<name>A0A1X2HGX3_SYNRA</name>
<feature type="transmembrane region" description="Helical" evidence="10">
    <location>
        <begin position="146"/>
        <end position="167"/>
    </location>
</feature>
<dbReference type="STRING" id="13706.A0A1X2HGX3"/>
<feature type="transmembrane region" description="Helical" evidence="10">
    <location>
        <begin position="260"/>
        <end position="277"/>
    </location>
</feature>
<feature type="transmembrane region" description="Helical" evidence="10">
    <location>
        <begin position="21"/>
        <end position="41"/>
    </location>
</feature>
<evidence type="ECO:0000313" key="12">
    <source>
        <dbReference type="EMBL" id="ORY98149.1"/>
    </source>
</evidence>
<evidence type="ECO:0000256" key="3">
    <source>
        <dbReference type="ARBA" id="ARBA00009045"/>
    </source>
</evidence>
<gene>
    <name evidence="12" type="ORF">BCR43DRAFT_438980</name>
</gene>
<reference evidence="12 13" key="1">
    <citation type="submission" date="2016-07" db="EMBL/GenBank/DDBJ databases">
        <title>Pervasive Adenine N6-methylation of Active Genes in Fungi.</title>
        <authorList>
            <consortium name="DOE Joint Genome Institute"/>
            <person name="Mondo S.J."/>
            <person name="Dannebaum R.O."/>
            <person name="Kuo R.C."/>
            <person name="Labutti K."/>
            <person name="Haridas S."/>
            <person name="Kuo A."/>
            <person name="Salamov A."/>
            <person name="Ahrendt S.R."/>
            <person name="Lipzen A."/>
            <person name="Sullivan W."/>
            <person name="Andreopoulos W.B."/>
            <person name="Clum A."/>
            <person name="Lindquist E."/>
            <person name="Daum C."/>
            <person name="Ramamoorthy G.K."/>
            <person name="Gryganskyi A."/>
            <person name="Culley D."/>
            <person name="Magnuson J.K."/>
            <person name="James T.Y."/>
            <person name="O'Malley M.A."/>
            <person name="Stajich J.E."/>
            <person name="Spatafora J.W."/>
            <person name="Visel A."/>
            <person name="Grigoriev I.V."/>
        </authorList>
    </citation>
    <scope>NUCLEOTIDE SEQUENCE [LARGE SCALE GENOMIC DNA]</scope>
    <source>
        <strain evidence="12 13">NRRL 2496</strain>
    </source>
</reference>
<sequence length="340" mass="37661">MPFQHRRRRRRATDQDKGWPIVFTYVMVVAVLCIMSGELILNREVSGEFFEADPFNYMLGPSVQTLIQTGARYVPCMRNTTTMPSDERYVCLRRPVFSTNGKDEAATGAASDGACTLEDVCGMGGFVSYDAQLLRPDQSFRFFTPLFVHSGLVSLAANLVLHVHIGLALEAVMNGVRLAFVYFVTGVFGNLFGATFATVTAPSTGCSPAILGMVGCLLVDLVYTWRTFLHPWLQLLRITLLTALCFGLGLLPGVDSFTNLGGYISGLLIGVWAVPAVHYNRRFTVGVWVVRITCLAGIVTLFSLLTLNFYRPDDFDEFCPYCRYISCLPVSGSCDQEDYY</sequence>
<dbReference type="Pfam" id="PF01694">
    <property type="entry name" value="Rhomboid"/>
    <property type="match status" value="1"/>
</dbReference>
<accession>A0A1X2HGX3</accession>
<dbReference type="PANTHER" id="PTHR22936:SF69">
    <property type="entry name" value="RHOMBOID-LIKE PROTEIN"/>
    <property type="match status" value="1"/>
</dbReference>
<comment type="catalytic activity">
    <reaction evidence="1 10">
        <text>Cleaves type-1 transmembrane domains using a catalytic dyad composed of serine and histidine that are contributed by different transmembrane domains.</text>
        <dbReference type="EC" id="3.4.21.105"/>
    </reaction>
</comment>
<dbReference type="OMA" id="MPPDERY"/>
<dbReference type="InParanoid" id="A0A1X2HGX3"/>
<comment type="subcellular location">
    <subcellularLocation>
        <location evidence="2 10">Membrane</location>
        <topology evidence="2 10">Multi-pass membrane protein</topology>
    </subcellularLocation>
</comment>
<keyword evidence="8 10" id="KW-1133">Transmembrane helix</keyword>
<evidence type="ECO:0000256" key="8">
    <source>
        <dbReference type="ARBA" id="ARBA00022989"/>
    </source>
</evidence>
<dbReference type="GO" id="GO:0004252">
    <property type="term" value="F:serine-type endopeptidase activity"/>
    <property type="evidence" value="ECO:0007669"/>
    <property type="project" value="InterPro"/>
</dbReference>
<evidence type="ECO:0000256" key="7">
    <source>
        <dbReference type="ARBA" id="ARBA00022825"/>
    </source>
</evidence>
<feature type="domain" description="Peptidase S54 rhomboid" evidence="11">
    <location>
        <begin position="137"/>
        <end position="272"/>
    </location>
</feature>
<protein>
    <recommendedName>
        <fullName evidence="10">Rhomboid-type serine protease</fullName>
        <ecNumber evidence="10">3.4.21.105</ecNumber>
    </recommendedName>
</protein>
<dbReference type="InterPro" id="IPR035952">
    <property type="entry name" value="Rhomboid-like_sf"/>
</dbReference>
<proteinExistence type="inferred from homology"/>
<feature type="transmembrane region" description="Helical" evidence="10">
    <location>
        <begin position="179"/>
        <end position="199"/>
    </location>
</feature>
<keyword evidence="13" id="KW-1185">Reference proteome</keyword>
<dbReference type="EC" id="3.4.21.105" evidence="10"/>
<dbReference type="GO" id="GO:0016020">
    <property type="term" value="C:membrane"/>
    <property type="evidence" value="ECO:0007669"/>
    <property type="project" value="UniProtKB-SubCell"/>
</dbReference>
<evidence type="ECO:0000313" key="13">
    <source>
        <dbReference type="Proteomes" id="UP000242180"/>
    </source>
</evidence>
<evidence type="ECO:0000256" key="9">
    <source>
        <dbReference type="ARBA" id="ARBA00023136"/>
    </source>
</evidence>
<feature type="transmembrane region" description="Helical" evidence="10">
    <location>
        <begin position="235"/>
        <end position="254"/>
    </location>
</feature>
<evidence type="ECO:0000256" key="5">
    <source>
        <dbReference type="ARBA" id="ARBA00022692"/>
    </source>
</evidence>
<keyword evidence="9 10" id="KW-0472">Membrane</keyword>
<dbReference type="OrthoDB" id="2146116at2759"/>
<evidence type="ECO:0000259" key="11">
    <source>
        <dbReference type="Pfam" id="PF01694"/>
    </source>
</evidence>
<keyword evidence="6 10" id="KW-0378">Hydrolase</keyword>
<keyword evidence="5 10" id="KW-0812">Transmembrane</keyword>
<feature type="transmembrane region" description="Helical" evidence="10">
    <location>
        <begin position="289"/>
        <end position="310"/>
    </location>
</feature>
<evidence type="ECO:0000256" key="10">
    <source>
        <dbReference type="RuleBase" id="RU362115"/>
    </source>
</evidence>
<dbReference type="SUPFAM" id="SSF144091">
    <property type="entry name" value="Rhomboid-like"/>
    <property type="match status" value="1"/>
</dbReference>
<dbReference type="InterPro" id="IPR022764">
    <property type="entry name" value="Peptidase_S54_rhomboid_dom"/>
</dbReference>
<evidence type="ECO:0000256" key="2">
    <source>
        <dbReference type="ARBA" id="ARBA00004141"/>
    </source>
</evidence>
<dbReference type="Gene3D" id="1.20.1540.10">
    <property type="entry name" value="Rhomboid-like"/>
    <property type="match status" value="1"/>
</dbReference>
<evidence type="ECO:0000256" key="4">
    <source>
        <dbReference type="ARBA" id="ARBA00022670"/>
    </source>
</evidence>
<comment type="caution">
    <text evidence="12">The sequence shown here is derived from an EMBL/GenBank/DDBJ whole genome shotgun (WGS) entry which is preliminary data.</text>
</comment>
<organism evidence="12 13">
    <name type="scientific">Syncephalastrum racemosum</name>
    <name type="common">Filamentous fungus</name>
    <dbReference type="NCBI Taxonomy" id="13706"/>
    <lineage>
        <taxon>Eukaryota</taxon>
        <taxon>Fungi</taxon>
        <taxon>Fungi incertae sedis</taxon>
        <taxon>Mucoromycota</taxon>
        <taxon>Mucoromycotina</taxon>
        <taxon>Mucoromycetes</taxon>
        <taxon>Mucorales</taxon>
        <taxon>Syncephalastraceae</taxon>
        <taxon>Syncephalastrum</taxon>
    </lineage>
</organism>
<dbReference type="EMBL" id="MCGN01000004">
    <property type="protein sequence ID" value="ORY98149.1"/>
    <property type="molecule type" value="Genomic_DNA"/>
</dbReference>
<keyword evidence="4 10" id="KW-0645">Protease</keyword>
<keyword evidence="7 10" id="KW-0720">Serine protease</keyword>
<dbReference type="GO" id="GO:0006508">
    <property type="term" value="P:proteolysis"/>
    <property type="evidence" value="ECO:0007669"/>
    <property type="project" value="UniProtKB-KW"/>
</dbReference>